<sequence>MAETKKKLSGIVATAVVTVLAIVSCILYCVNGTAEGYFKGTNEGVVVAMSVIAIVCLLGSIALTYTKTDSKFVVLLIDALRIAATALLIACLLMFISTRVQGLGYIFFSDENVLDEVQTPANMSSAYTAITGFVFYGLAWIAGIVACFMGMVKKED</sequence>
<evidence type="ECO:0000313" key="2">
    <source>
        <dbReference type="EMBL" id="HIX50228.1"/>
    </source>
</evidence>
<proteinExistence type="predicted"/>
<evidence type="ECO:0000313" key="3">
    <source>
        <dbReference type="Proteomes" id="UP000886847"/>
    </source>
</evidence>
<dbReference type="AlphaFoldDB" id="A0A9D2AUC7"/>
<reference evidence="2" key="2">
    <citation type="submission" date="2021-04" db="EMBL/GenBank/DDBJ databases">
        <authorList>
            <person name="Gilroy R."/>
        </authorList>
    </citation>
    <scope>NUCLEOTIDE SEQUENCE</scope>
    <source>
        <strain evidence="2">2189</strain>
    </source>
</reference>
<feature type="transmembrane region" description="Helical" evidence="1">
    <location>
        <begin position="45"/>
        <end position="65"/>
    </location>
</feature>
<feature type="transmembrane region" description="Helical" evidence="1">
    <location>
        <begin position="12"/>
        <end position="33"/>
    </location>
</feature>
<feature type="transmembrane region" description="Helical" evidence="1">
    <location>
        <begin position="133"/>
        <end position="152"/>
    </location>
</feature>
<dbReference type="EMBL" id="DXEW01000015">
    <property type="protein sequence ID" value="HIX50228.1"/>
    <property type="molecule type" value="Genomic_DNA"/>
</dbReference>
<dbReference type="PROSITE" id="PS51257">
    <property type="entry name" value="PROKAR_LIPOPROTEIN"/>
    <property type="match status" value="1"/>
</dbReference>
<organism evidence="2 3">
    <name type="scientific">Candidatus Borkfalkia faecavium</name>
    <dbReference type="NCBI Taxonomy" id="2838508"/>
    <lineage>
        <taxon>Bacteria</taxon>
        <taxon>Bacillati</taxon>
        <taxon>Bacillota</taxon>
        <taxon>Clostridia</taxon>
        <taxon>Christensenellales</taxon>
        <taxon>Christensenellaceae</taxon>
        <taxon>Candidatus Borkfalkia</taxon>
    </lineage>
</organism>
<gene>
    <name evidence="2" type="ORF">H9851_02990</name>
</gene>
<keyword evidence="1" id="KW-0472">Membrane</keyword>
<keyword evidence="1" id="KW-0812">Transmembrane</keyword>
<dbReference type="Proteomes" id="UP000886847">
    <property type="component" value="Unassembled WGS sequence"/>
</dbReference>
<evidence type="ECO:0000256" key="1">
    <source>
        <dbReference type="SAM" id="Phobius"/>
    </source>
</evidence>
<reference evidence="2" key="1">
    <citation type="journal article" date="2021" name="PeerJ">
        <title>Extensive microbial diversity within the chicken gut microbiome revealed by metagenomics and culture.</title>
        <authorList>
            <person name="Gilroy R."/>
            <person name="Ravi A."/>
            <person name="Getino M."/>
            <person name="Pursley I."/>
            <person name="Horton D.L."/>
            <person name="Alikhan N.F."/>
            <person name="Baker D."/>
            <person name="Gharbi K."/>
            <person name="Hall N."/>
            <person name="Watson M."/>
            <person name="Adriaenssens E.M."/>
            <person name="Foster-Nyarko E."/>
            <person name="Jarju S."/>
            <person name="Secka A."/>
            <person name="Antonio M."/>
            <person name="Oren A."/>
            <person name="Chaudhuri R.R."/>
            <person name="La Ragione R."/>
            <person name="Hildebrand F."/>
            <person name="Pallen M.J."/>
        </authorList>
    </citation>
    <scope>NUCLEOTIDE SEQUENCE</scope>
    <source>
        <strain evidence="2">2189</strain>
    </source>
</reference>
<protein>
    <submittedName>
        <fullName evidence="2">Uncharacterized protein</fullName>
    </submittedName>
</protein>
<comment type="caution">
    <text evidence="2">The sequence shown here is derived from an EMBL/GenBank/DDBJ whole genome shotgun (WGS) entry which is preliminary data.</text>
</comment>
<name>A0A9D2AUC7_9FIRM</name>
<keyword evidence="1" id="KW-1133">Transmembrane helix</keyword>
<accession>A0A9D2AUC7</accession>